<comment type="caution">
    <text evidence="8">The sequence shown here is derived from an EMBL/GenBank/DDBJ whole genome shotgun (WGS) entry which is preliminary data.</text>
</comment>
<evidence type="ECO:0000313" key="8">
    <source>
        <dbReference type="EMBL" id="MBD5780150.1"/>
    </source>
</evidence>
<dbReference type="PANTHER" id="PTHR32322">
    <property type="entry name" value="INNER MEMBRANE TRANSPORTER"/>
    <property type="match status" value="1"/>
</dbReference>
<evidence type="ECO:0000256" key="6">
    <source>
        <dbReference type="SAM" id="Phobius"/>
    </source>
</evidence>
<accession>A0A927II54</accession>
<evidence type="ECO:0000256" key="3">
    <source>
        <dbReference type="ARBA" id="ARBA00022692"/>
    </source>
</evidence>
<feature type="domain" description="EamA" evidence="7">
    <location>
        <begin position="2"/>
        <end position="125"/>
    </location>
</feature>
<organism evidence="8 9">
    <name type="scientific">Pelagicoccus enzymogenes</name>
    <dbReference type="NCBI Taxonomy" id="2773457"/>
    <lineage>
        <taxon>Bacteria</taxon>
        <taxon>Pseudomonadati</taxon>
        <taxon>Verrucomicrobiota</taxon>
        <taxon>Opitutia</taxon>
        <taxon>Puniceicoccales</taxon>
        <taxon>Pelagicoccaceae</taxon>
        <taxon>Pelagicoccus</taxon>
    </lineage>
</organism>
<keyword evidence="5 6" id="KW-0472">Membrane</keyword>
<dbReference type="PANTHER" id="PTHR32322:SF2">
    <property type="entry name" value="EAMA DOMAIN-CONTAINING PROTEIN"/>
    <property type="match status" value="1"/>
</dbReference>
<reference evidence="8" key="1">
    <citation type="submission" date="2020-09" db="EMBL/GenBank/DDBJ databases">
        <title>Pelagicoccus enzymogenes sp. nov. with an EPS production, isolated from marine sediment.</title>
        <authorList>
            <person name="Feng X."/>
        </authorList>
    </citation>
    <scope>NUCLEOTIDE SEQUENCE</scope>
    <source>
        <strain evidence="8">NFK12</strain>
    </source>
</reference>
<feature type="transmembrane region" description="Helical" evidence="6">
    <location>
        <begin position="80"/>
        <end position="98"/>
    </location>
</feature>
<dbReference type="Proteomes" id="UP000622317">
    <property type="component" value="Unassembled WGS sequence"/>
</dbReference>
<dbReference type="GO" id="GO:0016020">
    <property type="term" value="C:membrane"/>
    <property type="evidence" value="ECO:0007669"/>
    <property type="project" value="UniProtKB-SubCell"/>
</dbReference>
<protein>
    <submittedName>
        <fullName evidence="8">EamA family transporter</fullName>
    </submittedName>
</protein>
<feature type="transmembrane region" description="Helical" evidence="6">
    <location>
        <begin position="203"/>
        <end position="220"/>
    </location>
</feature>
<feature type="transmembrane region" description="Helical" evidence="6">
    <location>
        <begin position="135"/>
        <end position="159"/>
    </location>
</feature>
<dbReference type="InterPro" id="IPR037185">
    <property type="entry name" value="EmrE-like"/>
</dbReference>
<dbReference type="SUPFAM" id="SSF103481">
    <property type="entry name" value="Multidrug resistance efflux transporter EmrE"/>
    <property type="match status" value="2"/>
</dbReference>
<evidence type="ECO:0000256" key="4">
    <source>
        <dbReference type="ARBA" id="ARBA00022989"/>
    </source>
</evidence>
<dbReference type="InterPro" id="IPR000620">
    <property type="entry name" value="EamA_dom"/>
</dbReference>
<keyword evidence="3 6" id="KW-0812">Transmembrane</keyword>
<gene>
    <name evidence="8" type="ORF">IEN85_11665</name>
</gene>
<feature type="transmembrane region" description="Helical" evidence="6">
    <location>
        <begin position="232"/>
        <end position="251"/>
    </location>
</feature>
<feature type="transmembrane region" description="Helical" evidence="6">
    <location>
        <begin position="110"/>
        <end position="129"/>
    </location>
</feature>
<evidence type="ECO:0000259" key="7">
    <source>
        <dbReference type="Pfam" id="PF00892"/>
    </source>
</evidence>
<keyword evidence="9" id="KW-1185">Reference proteome</keyword>
<comment type="subcellular location">
    <subcellularLocation>
        <location evidence="1">Membrane</location>
        <topology evidence="1">Multi-pass membrane protein</topology>
    </subcellularLocation>
</comment>
<evidence type="ECO:0000256" key="5">
    <source>
        <dbReference type="ARBA" id="ARBA00023136"/>
    </source>
</evidence>
<dbReference type="EMBL" id="JACYFG010000034">
    <property type="protein sequence ID" value="MBD5780150.1"/>
    <property type="molecule type" value="Genomic_DNA"/>
</dbReference>
<name>A0A927II54_9BACT</name>
<feature type="transmembrane region" description="Helical" evidence="6">
    <location>
        <begin position="171"/>
        <end position="191"/>
    </location>
</feature>
<dbReference type="AlphaFoldDB" id="A0A927II54"/>
<evidence type="ECO:0000256" key="1">
    <source>
        <dbReference type="ARBA" id="ARBA00004141"/>
    </source>
</evidence>
<comment type="similarity">
    <text evidence="2">Belongs to the EamA transporter family.</text>
</comment>
<evidence type="ECO:0000313" key="9">
    <source>
        <dbReference type="Proteomes" id="UP000622317"/>
    </source>
</evidence>
<proteinExistence type="inferred from homology"/>
<dbReference type="Pfam" id="PF00892">
    <property type="entry name" value="EamA"/>
    <property type="match status" value="1"/>
</dbReference>
<feature type="transmembrane region" description="Helical" evidence="6">
    <location>
        <begin position="263"/>
        <end position="280"/>
    </location>
</feature>
<dbReference type="RefSeq" id="WP_191617266.1">
    <property type="nucleotide sequence ID" value="NZ_JACYFG010000034.1"/>
</dbReference>
<keyword evidence="4 6" id="KW-1133">Transmembrane helix</keyword>
<evidence type="ECO:0000256" key="2">
    <source>
        <dbReference type="ARBA" id="ARBA00007362"/>
    </source>
</evidence>
<sequence length="286" mass="30885">MIFLIAVSLIWAFSFGIMGRLTGLDSTFVATIRLSIAFLCFLPFFRYRKLQGKEAIQLFGIGALQFGVMYVSYIKAYAFLPSHLVALFSVLTPLYIVVAHELAKRRWSWALLACAALSIAGASVIKFSQAPEGSFWIGFGLMQIANIAFGLGQLLYRSWKHRRSDIADSEAMAALLAGGAVLSLLGFALFGDASKTAPSPEQWYVLLYLGAIASGLGFFWWNKGAALSSPGVLAACNNAVVPLAMAASLFVFGEAKNITTDSILKLSIGATLIFAAIVWGKRLSKN</sequence>
<dbReference type="InterPro" id="IPR050638">
    <property type="entry name" value="AA-Vitamin_Transporters"/>
</dbReference>
<feature type="transmembrane region" description="Helical" evidence="6">
    <location>
        <begin position="26"/>
        <end position="44"/>
    </location>
</feature>